<evidence type="ECO:0000256" key="1">
    <source>
        <dbReference type="ARBA" id="ARBA00007843"/>
    </source>
</evidence>
<proteinExistence type="inferred from homology"/>
<dbReference type="Gene3D" id="2.30.180.10">
    <property type="entry name" value="FAS1 domain"/>
    <property type="match status" value="2"/>
</dbReference>
<dbReference type="EMBL" id="CACVBM020001607">
    <property type="protein sequence ID" value="CAA7055175.1"/>
    <property type="molecule type" value="Genomic_DNA"/>
</dbReference>
<dbReference type="PANTHER" id="PTHR33985:SF21">
    <property type="entry name" value="FASCICLIN-LIKE ARABINOGALACTAN PROTEIN 20-RELATED"/>
    <property type="match status" value="1"/>
</dbReference>
<gene>
    <name evidence="6" type="ORF">MERR_LOCUS42411</name>
</gene>
<feature type="chain" id="PRO_5025461862" description="FAS1 domain-containing protein" evidence="4">
    <location>
        <begin position="25"/>
        <end position="387"/>
    </location>
</feature>
<comment type="caution">
    <text evidence="6">The sequence shown here is derived from an EMBL/GenBank/DDBJ whole genome shotgun (WGS) entry which is preliminary data.</text>
</comment>
<dbReference type="InterPro" id="IPR000782">
    <property type="entry name" value="FAS1_domain"/>
</dbReference>
<accession>A0A6D2KDT5</accession>
<dbReference type="Pfam" id="PF02469">
    <property type="entry name" value="Fasciclin"/>
    <property type="match status" value="1"/>
</dbReference>
<keyword evidence="4" id="KW-0732">Signal</keyword>
<evidence type="ECO:0000256" key="2">
    <source>
        <dbReference type="ARBA" id="ARBA00022974"/>
    </source>
</evidence>
<evidence type="ECO:0000256" key="3">
    <source>
        <dbReference type="SAM" id="MobiDB-lite"/>
    </source>
</evidence>
<evidence type="ECO:0000313" key="6">
    <source>
        <dbReference type="EMBL" id="CAA7055175.1"/>
    </source>
</evidence>
<feature type="region of interest" description="Disordered" evidence="3">
    <location>
        <begin position="159"/>
        <end position="217"/>
    </location>
</feature>
<dbReference type="AlphaFoldDB" id="A0A6D2KDT5"/>
<evidence type="ECO:0000313" key="7">
    <source>
        <dbReference type="Proteomes" id="UP000467841"/>
    </source>
</evidence>
<keyword evidence="7" id="KW-1185">Reference proteome</keyword>
<dbReference type="Proteomes" id="UP000467841">
    <property type="component" value="Unassembled WGS sequence"/>
</dbReference>
<feature type="compositionally biased region" description="Low complexity" evidence="3">
    <location>
        <begin position="188"/>
        <end position="200"/>
    </location>
</feature>
<keyword evidence="2" id="KW-0654">Proteoglycan</keyword>
<feature type="signal peptide" evidence="4">
    <location>
        <begin position="1"/>
        <end position="24"/>
    </location>
</feature>
<feature type="compositionally biased region" description="Low complexity" evidence="3">
    <location>
        <begin position="160"/>
        <end position="178"/>
    </location>
</feature>
<keyword evidence="2" id="KW-0325">Glycoprotein</keyword>
<comment type="similarity">
    <text evidence="1">Belongs to the fasciclin-like AGP family.</text>
</comment>
<feature type="compositionally biased region" description="Polar residues" evidence="3">
    <location>
        <begin position="201"/>
        <end position="217"/>
    </location>
</feature>
<dbReference type="PROSITE" id="PS50213">
    <property type="entry name" value="FAS1"/>
    <property type="match status" value="1"/>
</dbReference>
<reference evidence="6" key="1">
    <citation type="submission" date="2020-01" db="EMBL/GenBank/DDBJ databases">
        <authorList>
            <person name="Mishra B."/>
        </authorList>
    </citation>
    <scope>NUCLEOTIDE SEQUENCE [LARGE SCALE GENOMIC DNA]</scope>
</reference>
<organism evidence="6 7">
    <name type="scientific">Microthlaspi erraticum</name>
    <dbReference type="NCBI Taxonomy" id="1685480"/>
    <lineage>
        <taxon>Eukaryota</taxon>
        <taxon>Viridiplantae</taxon>
        <taxon>Streptophyta</taxon>
        <taxon>Embryophyta</taxon>
        <taxon>Tracheophyta</taxon>
        <taxon>Spermatophyta</taxon>
        <taxon>Magnoliopsida</taxon>
        <taxon>eudicotyledons</taxon>
        <taxon>Gunneridae</taxon>
        <taxon>Pentapetalae</taxon>
        <taxon>rosids</taxon>
        <taxon>malvids</taxon>
        <taxon>Brassicales</taxon>
        <taxon>Brassicaceae</taxon>
        <taxon>Coluteocarpeae</taxon>
        <taxon>Microthlaspi</taxon>
    </lineage>
</organism>
<dbReference type="SUPFAM" id="SSF82153">
    <property type="entry name" value="FAS1 domain"/>
    <property type="match status" value="2"/>
</dbReference>
<evidence type="ECO:0000259" key="5">
    <source>
        <dbReference type="PROSITE" id="PS50213"/>
    </source>
</evidence>
<protein>
    <recommendedName>
        <fullName evidence="5">FAS1 domain-containing protein</fullName>
    </recommendedName>
</protein>
<dbReference type="SMART" id="SM00554">
    <property type="entry name" value="FAS1"/>
    <property type="match status" value="2"/>
</dbReference>
<dbReference type="OrthoDB" id="1893649at2759"/>
<evidence type="ECO:0000256" key="4">
    <source>
        <dbReference type="SAM" id="SignalP"/>
    </source>
</evidence>
<dbReference type="PANTHER" id="PTHR33985">
    <property type="entry name" value="OS02G0491300 PROTEIN-RELATED"/>
    <property type="match status" value="1"/>
</dbReference>
<dbReference type="InterPro" id="IPR052806">
    <property type="entry name" value="Fasciclin-like_AGP"/>
</dbReference>
<name>A0A6D2KDT5_9BRAS</name>
<feature type="domain" description="FAS1" evidence="5">
    <location>
        <begin position="221"/>
        <end position="356"/>
    </location>
</feature>
<dbReference type="InterPro" id="IPR036378">
    <property type="entry name" value="FAS1_dom_sf"/>
</dbReference>
<sequence length="387" mass="42371">MASKLLTTFFLLISFLDLVSLSDASLDPISSGVEILADSGYFSMGLTLQLANKDLHLEDWQELTIFVPSDRSFSENGQPSLLEIKYQISPTRLPGETLRNLPRDAKIPTLRSNSSLTVTNSSTSGGKFSINDVVVQDSPVFDDGSVVIYEADEFFTPPETSASASSLNSSSSSSSSTPTPIPIPDPISSPASIPIPSSATRTSPTPNFAGSSQIPPNRTKPTSCFNIFESASRLLLSRGFVIMATFLALQLETSENNNDTTKLTVFAPIDEAIPNSIAKFSDYATIFRGHVIQRLLSWKDLQNLAWEDWIMQTALKGYEIEVSWSGDVLLLNGVPLMYPDLYVNEWIAVHGVNQMIVPQAMKAKIGEEEEDAHQDYSSELGDYNNLH</sequence>